<dbReference type="EMBL" id="JACBXV010000091">
    <property type="protein sequence ID" value="NYS69354.1"/>
    <property type="molecule type" value="Genomic_DNA"/>
</dbReference>
<evidence type="ECO:0000313" key="3">
    <source>
        <dbReference type="Proteomes" id="UP000572528"/>
    </source>
</evidence>
<dbReference type="RefSeq" id="WP_179900637.1">
    <property type="nucleotide sequence ID" value="NZ_JACBXV010000091.1"/>
</dbReference>
<comment type="caution">
    <text evidence="2">The sequence shown here is derived from an EMBL/GenBank/DDBJ whole genome shotgun (WGS) entry which is preliminary data.</text>
</comment>
<dbReference type="AlphaFoldDB" id="A0A853EJL6"/>
<reference evidence="2 3" key="1">
    <citation type="submission" date="2020-07" db="EMBL/GenBank/DDBJ databases">
        <title>MOT database genomes.</title>
        <authorList>
            <person name="Joseph S."/>
            <person name="Aduse-Opoku J."/>
            <person name="Hashim A."/>
            <person name="Wade W."/>
            <person name="Curtis M."/>
        </authorList>
    </citation>
    <scope>NUCLEOTIDE SEQUENCE [LARGE SCALE GENOMIC DNA]</scope>
    <source>
        <strain evidence="2 3">WMus004</strain>
    </source>
</reference>
<protein>
    <submittedName>
        <fullName evidence="2">Uncharacterized protein</fullName>
    </submittedName>
</protein>
<dbReference type="Proteomes" id="UP000572528">
    <property type="component" value="Unassembled WGS sequence"/>
</dbReference>
<evidence type="ECO:0000313" key="2">
    <source>
        <dbReference type="EMBL" id="NYS69354.1"/>
    </source>
</evidence>
<accession>A0A853EJL6</accession>
<evidence type="ECO:0000256" key="1">
    <source>
        <dbReference type="SAM" id="MobiDB-lite"/>
    </source>
</evidence>
<feature type="region of interest" description="Disordered" evidence="1">
    <location>
        <begin position="1"/>
        <end position="22"/>
    </location>
</feature>
<gene>
    <name evidence="2" type="ORF">HZZ05_07455</name>
</gene>
<organism evidence="2 3">
    <name type="scientific">Actinomyces bowdenii</name>
    <dbReference type="NCBI Taxonomy" id="131109"/>
    <lineage>
        <taxon>Bacteria</taxon>
        <taxon>Bacillati</taxon>
        <taxon>Actinomycetota</taxon>
        <taxon>Actinomycetes</taxon>
        <taxon>Actinomycetales</taxon>
        <taxon>Actinomycetaceae</taxon>
        <taxon>Actinomyces</taxon>
    </lineage>
</organism>
<sequence length="47" mass="4677">MPVAPDRCPAPTDDDPLAGVGPRPQAARLLAAGRILGALAQTSGRGV</sequence>
<proteinExistence type="predicted"/>
<name>A0A853EJL6_9ACTO</name>